<dbReference type="AlphaFoldDB" id="A0A1I0EQ26"/>
<evidence type="ECO:0000313" key="8">
    <source>
        <dbReference type="EMBL" id="SET47421.1"/>
    </source>
</evidence>
<feature type="domain" description="PTS EIIA type-1" evidence="7">
    <location>
        <begin position="32"/>
        <end position="136"/>
    </location>
</feature>
<accession>A0A1I0EQ26</accession>
<keyword evidence="5" id="KW-0598">Phosphotransferase system</keyword>
<keyword evidence="3" id="KW-0762">Sugar transport</keyword>
<dbReference type="InterPro" id="IPR001127">
    <property type="entry name" value="PTS_EIIA_1_perm"/>
</dbReference>
<keyword evidence="2" id="KW-0813">Transport</keyword>
<name>A0A1I0EQ26_9FIRM</name>
<evidence type="ECO:0000256" key="5">
    <source>
        <dbReference type="ARBA" id="ARBA00022683"/>
    </source>
</evidence>
<evidence type="ECO:0000256" key="2">
    <source>
        <dbReference type="ARBA" id="ARBA00022448"/>
    </source>
</evidence>
<dbReference type="Pfam" id="PF00358">
    <property type="entry name" value="PTS_EIIA_1"/>
    <property type="match status" value="1"/>
</dbReference>
<dbReference type="Proteomes" id="UP000198558">
    <property type="component" value="Unassembled WGS sequence"/>
</dbReference>
<dbReference type="GO" id="GO:0016301">
    <property type="term" value="F:kinase activity"/>
    <property type="evidence" value="ECO:0007669"/>
    <property type="project" value="UniProtKB-KW"/>
</dbReference>
<organism evidence="8 9">
    <name type="scientific">Thomasclavelia cocleata</name>
    <dbReference type="NCBI Taxonomy" id="69824"/>
    <lineage>
        <taxon>Bacteria</taxon>
        <taxon>Bacillati</taxon>
        <taxon>Bacillota</taxon>
        <taxon>Erysipelotrichia</taxon>
        <taxon>Erysipelotrichales</taxon>
        <taxon>Coprobacillaceae</taxon>
        <taxon>Thomasclavelia</taxon>
    </lineage>
</organism>
<dbReference type="GeneID" id="78288351"/>
<dbReference type="RefSeq" id="WP_092353763.1">
    <property type="nucleotide sequence ID" value="NZ_FOIN01000013.1"/>
</dbReference>
<protein>
    <submittedName>
        <fullName evidence="8">PTS system, glucose-specific IIA component</fullName>
    </submittedName>
</protein>
<dbReference type="InterPro" id="IPR050890">
    <property type="entry name" value="PTS_EIIA_component"/>
</dbReference>
<evidence type="ECO:0000256" key="4">
    <source>
        <dbReference type="ARBA" id="ARBA00022679"/>
    </source>
</evidence>
<dbReference type="GO" id="GO:0009401">
    <property type="term" value="P:phosphoenolpyruvate-dependent sugar phosphotransferase system"/>
    <property type="evidence" value="ECO:0007669"/>
    <property type="project" value="UniProtKB-KW"/>
</dbReference>
<comment type="subcellular location">
    <subcellularLocation>
        <location evidence="1">Cytoplasm</location>
    </subcellularLocation>
</comment>
<dbReference type="NCBIfam" id="TIGR00830">
    <property type="entry name" value="PTBA"/>
    <property type="match status" value="1"/>
</dbReference>
<dbReference type="SUPFAM" id="SSF51261">
    <property type="entry name" value="Duplicated hybrid motif"/>
    <property type="match status" value="1"/>
</dbReference>
<keyword evidence="6" id="KW-0418">Kinase</keyword>
<dbReference type="Gene3D" id="2.70.70.10">
    <property type="entry name" value="Glucose Permease (Domain IIA)"/>
    <property type="match status" value="1"/>
</dbReference>
<evidence type="ECO:0000256" key="3">
    <source>
        <dbReference type="ARBA" id="ARBA00022597"/>
    </source>
</evidence>
<dbReference type="PANTHER" id="PTHR45008">
    <property type="entry name" value="PTS SYSTEM GLUCOSE-SPECIFIC EIIA COMPONENT"/>
    <property type="match status" value="1"/>
</dbReference>
<dbReference type="InterPro" id="IPR011055">
    <property type="entry name" value="Dup_hybrid_motif"/>
</dbReference>
<reference evidence="9" key="1">
    <citation type="submission" date="2016-10" db="EMBL/GenBank/DDBJ databases">
        <authorList>
            <person name="Varghese N."/>
            <person name="Submissions S."/>
        </authorList>
    </citation>
    <scope>NUCLEOTIDE SEQUENCE [LARGE SCALE GENOMIC DNA]</scope>
    <source>
        <strain evidence="9">DSM 1551</strain>
    </source>
</reference>
<keyword evidence="9" id="KW-1185">Reference proteome</keyword>
<evidence type="ECO:0000256" key="6">
    <source>
        <dbReference type="ARBA" id="ARBA00022777"/>
    </source>
</evidence>
<evidence type="ECO:0000313" key="9">
    <source>
        <dbReference type="Proteomes" id="UP000198558"/>
    </source>
</evidence>
<proteinExistence type="predicted"/>
<dbReference type="OrthoDB" id="92465at2"/>
<dbReference type="GO" id="GO:0005737">
    <property type="term" value="C:cytoplasm"/>
    <property type="evidence" value="ECO:0007669"/>
    <property type="project" value="UniProtKB-SubCell"/>
</dbReference>
<evidence type="ECO:0000256" key="1">
    <source>
        <dbReference type="ARBA" id="ARBA00004496"/>
    </source>
</evidence>
<evidence type="ECO:0000259" key="7">
    <source>
        <dbReference type="PROSITE" id="PS51093"/>
    </source>
</evidence>
<sequence>MKFLSKVFTSNKSNQIYAPVSGKIINLHDVPDKAFSNKLIGDGLAIEVSTNCIYAPCQGKINIIASTKHAFGILTPDGVEILVHIGIQLLKPNADNYNYQIKVGDYVDVGTPIVILSDELLKKYNYKIITPIVICNHHNHPIKTITTASTIKTGQTIYTYK</sequence>
<dbReference type="PROSITE" id="PS51093">
    <property type="entry name" value="PTS_EIIA_TYPE_1"/>
    <property type="match status" value="1"/>
</dbReference>
<dbReference type="PANTHER" id="PTHR45008:SF1">
    <property type="entry name" value="PTS SYSTEM GLUCOSE-SPECIFIC EIIA COMPONENT"/>
    <property type="match status" value="1"/>
</dbReference>
<keyword evidence="4" id="KW-0808">Transferase</keyword>
<gene>
    <name evidence="8" type="ORF">SAMN04489758_11322</name>
</gene>
<dbReference type="EMBL" id="FOIN01000013">
    <property type="protein sequence ID" value="SET47421.1"/>
    <property type="molecule type" value="Genomic_DNA"/>
</dbReference>